<dbReference type="RefSeq" id="XP_010904962.1">
    <property type="nucleotide sequence ID" value="XM_010906660.1"/>
</dbReference>
<evidence type="ECO:0000313" key="3">
    <source>
        <dbReference type="Proteomes" id="UP000504607"/>
    </source>
</evidence>
<name>A0A6I9Q827_ELAGV</name>
<protein>
    <submittedName>
        <fullName evidence="4">Disease resistance protein At3g14460</fullName>
    </submittedName>
</protein>
<dbReference type="Gene3D" id="3.80.10.10">
    <property type="entry name" value="Ribonuclease Inhibitor"/>
    <property type="match status" value="1"/>
</dbReference>
<evidence type="ECO:0000256" key="1">
    <source>
        <dbReference type="ARBA" id="ARBA00022737"/>
    </source>
</evidence>
<dbReference type="OrthoDB" id="784112at2759"/>
<reference evidence="4" key="1">
    <citation type="submission" date="2025-08" db="UniProtKB">
        <authorList>
            <consortium name="RefSeq"/>
        </authorList>
    </citation>
    <scope>IDENTIFICATION</scope>
</reference>
<dbReference type="Pfam" id="PF23598">
    <property type="entry name" value="LRR_14"/>
    <property type="match status" value="1"/>
</dbReference>
<dbReference type="SUPFAM" id="SSF52058">
    <property type="entry name" value="L domain-like"/>
    <property type="match status" value="1"/>
</dbReference>
<keyword evidence="1" id="KW-0677">Repeat</keyword>
<evidence type="ECO:0000313" key="4">
    <source>
        <dbReference type="RefSeq" id="XP_010904962.1"/>
    </source>
</evidence>
<organism evidence="3 4">
    <name type="scientific">Elaeis guineensis var. tenera</name>
    <name type="common">Oil palm</name>
    <dbReference type="NCBI Taxonomy" id="51953"/>
    <lineage>
        <taxon>Eukaryota</taxon>
        <taxon>Viridiplantae</taxon>
        <taxon>Streptophyta</taxon>
        <taxon>Embryophyta</taxon>
        <taxon>Tracheophyta</taxon>
        <taxon>Spermatophyta</taxon>
        <taxon>Magnoliopsida</taxon>
        <taxon>Liliopsida</taxon>
        <taxon>Arecaceae</taxon>
        <taxon>Arecoideae</taxon>
        <taxon>Cocoseae</taxon>
        <taxon>Elaeidinae</taxon>
        <taxon>Elaeis</taxon>
    </lineage>
</organism>
<dbReference type="AlphaFoldDB" id="A0A6I9Q827"/>
<dbReference type="PANTHER" id="PTHR47186">
    <property type="entry name" value="LEUCINE-RICH REPEAT-CONTAINING PROTEIN 57"/>
    <property type="match status" value="1"/>
</dbReference>
<gene>
    <name evidence="4" type="primary">LOC105032262</name>
</gene>
<dbReference type="InterPro" id="IPR032675">
    <property type="entry name" value="LRR_dom_sf"/>
</dbReference>
<feature type="domain" description="Disease resistance R13L4/SHOC-2-like LRR" evidence="2">
    <location>
        <begin position="57"/>
        <end position="338"/>
    </location>
</feature>
<dbReference type="Proteomes" id="UP000504607">
    <property type="component" value="Unplaced"/>
</dbReference>
<dbReference type="InParanoid" id="A0A6I9Q827"/>
<dbReference type="PANTHER" id="PTHR47186:SF3">
    <property type="entry name" value="OS09G0267800 PROTEIN"/>
    <property type="match status" value="1"/>
</dbReference>
<accession>A0A6I9Q827</accession>
<evidence type="ECO:0000259" key="2">
    <source>
        <dbReference type="Pfam" id="PF23598"/>
    </source>
</evidence>
<proteinExistence type="predicted"/>
<sequence>MITDETEEIPQGVRHLTVRTKRLHSFHNLSRVKNLRTILFYGTYEGEEFYKVLKSILKRSKSLRTLDLSHRGTDITNLPNVVGRLSHLRYLDISNTKIRWLPKSFSNLCHLQVLEVRQCHLNKLPNNMNKLISLRHLSAESKMVSLISGIGKLTGLQELQEFKVKKKKGPRIDELKELNELQGKLLILNIENVSSKQEAMNAGLKEKKNLDGLHLYFKTKDEPKTESSRYSKSKTACNLEELLEALEPCCDIKDLGIKDWDIHGFPNWLDPIENFIHLQSIHLSCCHQLTSLPPLGHLHSLKLLHIEAMPAIKTIGAELYGSIDDVFPSLEELKLQDLQEFEAWMELNLPVTELNISSCGDLGASLSGCFERFSSLTIVKIALYPYNKSFSESHVAGLKILELSFCSEVRYEGDVEFLNVLDRFKAEECPKFFIPEGSVTPL</sequence>
<keyword evidence="3" id="KW-1185">Reference proteome</keyword>
<dbReference type="InterPro" id="IPR055414">
    <property type="entry name" value="LRR_R13L4/SHOC2-like"/>
</dbReference>